<gene>
    <name evidence="2" type="primary">LOC108740737</name>
</gene>
<evidence type="ECO:0000313" key="2">
    <source>
        <dbReference type="RefSeq" id="XP_018330684.1"/>
    </source>
</evidence>
<accession>A0A1W4X3M3</accession>
<sequence>MEKSKLLDKKKHKSPGLKVYYMPFGFRSHNRHHKHKKDKYYVHHGYKETGHKTSAMMSGDSPNSQKHELFEFKEDRKPPSPTTSRDAAVQIENANANNTDLAAASAFSDKVNDEVSKEPYANEVHEPHKNEDEILATAEEVPLRTEKRQSSDGNYVSRNDNLNRLDGITIKPVNKKEETEEDESCGIKCLYYTLQCCECTIM</sequence>
<organism evidence="1 2">
    <name type="scientific">Agrilus planipennis</name>
    <name type="common">Emerald ash borer</name>
    <name type="synonym">Agrilus marcopoli</name>
    <dbReference type="NCBI Taxonomy" id="224129"/>
    <lineage>
        <taxon>Eukaryota</taxon>
        <taxon>Metazoa</taxon>
        <taxon>Ecdysozoa</taxon>
        <taxon>Arthropoda</taxon>
        <taxon>Hexapoda</taxon>
        <taxon>Insecta</taxon>
        <taxon>Pterygota</taxon>
        <taxon>Neoptera</taxon>
        <taxon>Endopterygota</taxon>
        <taxon>Coleoptera</taxon>
        <taxon>Polyphaga</taxon>
        <taxon>Elateriformia</taxon>
        <taxon>Buprestoidea</taxon>
        <taxon>Buprestidae</taxon>
        <taxon>Agrilinae</taxon>
        <taxon>Agrilus</taxon>
    </lineage>
</organism>
<dbReference type="OrthoDB" id="6608749at2759"/>
<dbReference type="GeneID" id="108740737"/>
<dbReference type="KEGG" id="apln:108740737"/>
<dbReference type="InParanoid" id="A0A1W4X3M3"/>
<dbReference type="RefSeq" id="XP_018330684.1">
    <property type="nucleotide sequence ID" value="XM_018475182.2"/>
</dbReference>
<evidence type="ECO:0000313" key="1">
    <source>
        <dbReference type="Proteomes" id="UP000192223"/>
    </source>
</evidence>
<proteinExistence type="predicted"/>
<dbReference type="Proteomes" id="UP000192223">
    <property type="component" value="Unplaced"/>
</dbReference>
<reference evidence="2" key="1">
    <citation type="submission" date="2025-08" db="UniProtKB">
        <authorList>
            <consortium name="RefSeq"/>
        </authorList>
    </citation>
    <scope>IDENTIFICATION</scope>
    <source>
        <tissue evidence="2">Entire body</tissue>
    </source>
</reference>
<dbReference type="AlphaFoldDB" id="A0A1W4X3M3"/>
<keyword evidence="1" id="KW-1185">Reference proteome</keyword>
<protein>
    <submittedName>
        <fullName evidence="2">Uncharacterized protein LOC108740737 isoform X1</fullName>
    </submittedName>
</protein>
<name>A0A1W4X3M3_AGRPL</name>